<dbReference type="PANTHER" id="PTHR36436:SF6">
    <property type="entry name" value="SLL5081 PROTEIN"/>
    <property type="match status" value="1"/>
</dbReference>
<organism evidence="2 3">
    <name type="scientific">Actinomyces slackii</name>
    <dbReference type="NCBI Taxonomy" id="52774"/>
    <lineage>
        <taxon>Bacteria</taxon>
        <taxon>Bacillati</taxon>
        <taxon>Actinomycetota</taxon>
        <taxon>Actinomycetes</taxon>
        <taxon>Actinomycetales</taxon>
        <taxon>Actinomycetaceae</taxon>
        <taxon>Actinomyces</taxon>
    </lineage>
</organism>
<dbReference type="InterPro" id="IPR035948">
    <property type="entry name" value="YwqG-like_sf"/>
</dbReference>
<dbReference type="Pfam" id="PF09234">
    <property type="entry name" value="DUF1963"/>
    <property type="match status" value="1"/>
</dbReference>
<dbReference type="Gene3D" id="2.30.320.10">
    <property type="entry name" value="YwqG-like"/>
    <property type="match status" value="1"/>
</dbReference>
<dbReference type="SUPFAM" id="SSF103032">
    <property type="entry name" value="Hypothetical protein YwqG"/>
    <property type="match status" value="1"/>
</dbReference>
<feature type="compositionally biased region" description="Polar residues" evidence="1">
    <location>
        <begin position="1"/>
        <end position="19"/>
    </location>
</feature>
<keyword evidence="3" id="KW-1185">Reference proteome</keyword>
<sequence>MDDLESTTARPSIEISTDSVGPLPVSASKLGGTPYLPAGEPAPQGRVAPLTFLAQIRLEELPDNDFLPDAGLLQFWIGRDDLYGMECDDLRAGDYRVVHYPSIDESVSKEDVLARYVPANLDDEDELSPFETNDSLALSFTMTSQPLSKDDVSFGKAFSDLWSTMFPEVPLEAWWKLPKDLTEALYDRFATSGHRLGGYPCFTQWDPRGTNSLEKEAVLLLQIDSDDHIMWGDVGVANFFILPQELAAGDFSRVAYTWDCC</sequence>
<dbReference type="PANTHER" id="PTHR36436">
    <property type="entry name" value="SLL5081 PROTEIN"/>
    <property type="match status" value="1"/>
</dbReference>
<protein>
    <submittedName>
        <fullName evidence="2">Domain of uncharacterized function (DUF1963)</fullName>
    </submittedName>
</protein>
<evidence type="ECO:0000313" key="3">
    <source>
        <dbReference type="Proteomes" id="UP000276899"/>
    </source>
</evidence>
<dbReference type="AlphaFoldDB" id="A0A3S5EMC9"/>
<dbReference type="Proteomes" id="UP000276899">
    <property type="component" value="Chromosome"/>
</dbReference>
<dbReference type="EMBL" id="LR134363">
    <property type="protein sequence ID" value="VEG75740.1"/>
    <property type="molecule type" value="Genomic_DNA"/>
</dbReference>
<name>A0A3S5EMC9_9ACTO</name>
<evidence type="ECO:0000256" key="1">
    <source>
        <dbReference type="SAM" id="MobiDB-lite"/>
    </source>
</evidence>
<proteinExistence type="predicted"/>
<accession>A0A3S5EMC9</accession>
<dbReference type="InterPro" id="IPR015315">
    <property type="entry name" value="DUF1963"/>
</dbReference>
<evidence type="ECO:0000313" key="2">
    <source>
        <dbReference type="EMBL" id="VEG75740.1"/>
    </source>
</evidence>
<gene>
    <name evidence="2" type="primary">ywqG</name>
    <name evidence="2" type="ORF">NCTC11923_02415</name>
</gene>
<feature type="region of interest" description="Disordered" evidence="1">
    <location>
        <begin position="1"/>
        <end position="20"/>
    </location>
</feature>
<reference evidence="2 3" key="1">
    <citation type="submission" date="2018-12" db="EMBL/GenBank/DDBJ databases">
        <authorList>
            <consortium name="Pathogen Informatics"/>
        </authorList>
    </citation>
    <scope>NUCLEOTIDE SEQUENCE [LARGE SCALE GENOMIC DNA]</scope>
    <source>
        <strain evidence="2 3">NCTC11923</strain>
    </source>
</reference>
<dbReference type="STRING" id="1278298.GCA_000428685_02084"/>
<dbReference type="KEGG" id="asla:NCTC11923_02415"/>